<dbReference type="Gene3D" id="1.10.10.10">
    <property type="entry name" value="Winged helix-like DNA-binding domain superfamily/Winged helix DNA-binding domain"/>
    <property type="match status" value="1"/>
</dbReference>
<keyword evidence="4" id="KW-0804">Transcription</keyword>
<dbReference type="Pfam" id="PF03466">
    <property type="entry name" value="LysR_substrate"/>
    <property type="match status" value="1"/>
</dbReference>
<dbReference type="InterPro" id="IPR050950">
    <property type="entry name" value="HTH-type_LysR_regulators"/>
</dbReference>
<dbReference type="InterPro" id="IPR005119">
    <property type="entry name" value="LysR_subst-bd"/>
</dbReference>
<proteinExistence type="inferred from homology"/>
<dbReference type="RefSeq" id="WP_066462918.1">
    <property type="nucleotide sequence ID" value="NZ_MATO01000022.1"/>
</dbReference>
<dbReference type="EMBL" id="MATO01000022">
    <property type="protein sequence ID" value="OCS91904.1"/>
    <property type="molecule type" value="Genomic_DNA"/>
</dbReference>
<evidence type="ECO:0000256" key="4">
    <source>
        <dbReference type="ARBA" id="ARBA00023163"/>
    </source>
</evidence>
<protein>
    <submittedName>
        <fullName evidence="6">LysR family transcriptional regulator</fullName>
    </submittedName>
</protein>
<dbReference type="OrthoDB" id="9803735at2"/>
<reference evidence="6 7" key="1">
    <citation type="submission" date="2016-07" db="EMBL/GenBank/DDBJ databases">
        <title>Caryophanon latum genome sequencing.</title>
        <authorList>
            <person name="Verma A."/>
            <person name="Pal Y."/>
            <person name="Krishnamurthi S."/>
        </authorList>
    </citation>
    <scope>NUCLEOTIDE SEQUENCE [LARGE SCALE GENOMIC DNA]</scope>
    <source>
        <strain evidence="6 7">DSM 14151</strain>
    </source>
</reference>
<dbReference type="SUPFAM" id="SSF46785">
    <property type="entry name" value="Winged helix' DNA-binding domain"/>
    <property type="match status" value="1"/>
</dbReference>
<evidence type="ECO:0000256" key="1">
    <source>
        <dbReference type="ARBA" id="ARBA00009437"/>
    </source>
</evidence>
<dbReference type="AlphaFoldDB" id="A0A1C0YXM9"/>
<evidence type="ECO:0000313" key="7">
    <source>
        <dbReference type="Proteomes" id="UP000093482"/>
    </source>
</evidence>
<sequence>MDLRQLEYFVEVAKQLSFTKAAAILHVSQPSISKAIQNFEAELGVPLFYRSSKQLELTDAGQAVLVNALQVLASFKNMRSELTDLMELKKGRIRIGIPPIVGAEFFSKLITYYKEAFPYIEISLDEVGTKRIRQDIDAGELDIGLVCSIHSTNENLAVIPFLKDPLQLIVHESHPLANESSITMAQLQHETFIMYRKDFVLYDRIIEECSKNGFFPAIACETTQKDLFIELVHAKVGIALLPAKIAAKIPYQDIKRISFHQQPIRLELGITWKKNKYLPFAVREFIELSKRFTMQ</sequence>
<dbReference type="GO" id="GO:0003700">
    <property type="term" value="F:DNA-binding transcription factor activity"/>
    <property type="evidence" value="ECO:0007669"/>
    <property type="project" value="InterPro"/>
</dbReference>
<dbReference type="PANTHER" id="PTHR30419:SF8">
    <property type="entry name" value="NITROGEN ASSIMILATION TRANSCRIPTIONAL ACTIVATOR-RELATED"/>
    <property type="match status" value="1"/>
</dbReference>
<keyword evidence="2" id="KW-0805">Transcription regulation</keyword>
<dbReference type="PRINTS" id="PR00039">
    <property type="entry name" value="HTHLYSR"/>
</dbReference>
<accession>A0A1C0YXM9</accession>
<dbReference type="GO" id="GO:0003677">
    <property type="term" value="F:DNA binding"/>
    <property type="evidence" value="ECO:0007669"/>
    <property type="project" value="UniProtKB-KW"/>
</dbReference>
<dbReference type="InterPro" id="IPR036388">
    <property type="entry name" value="WH-like_DNA-bd_sf"/>
</dbReference>
<keyword evidence="7" id="KW-1185">Reference proteome</keyword>
<comment type="caution">
    <text evidence="6">The sequence shown here is derived from an EMBL/GenBank/DDBJ whole genome shotgun (WGS) entry which is preliminary data.</text>
</comment>
<organism evidence="6 7">
    <name type="scientific">Caryophanon latum</name>
    <dbReference type="NCBI Taxonomy" id="33977"/>
    <lineage>
        <taxon>Bacteria</taxon>
        <taxon>Bacillati</taxon>
        <taxon>Bacillota</taxon>
        <taxon>Bacilli</taxon>
        <taxon>Bacillales</taxon>
        <taxon>Caryophanaceae</taxon>
        <taxon>Caryophanon</taxon>
    </lineage>
</organism>
<gene>
    <name evidence="6" type="ORF">A6K76_07960</name>
</gene>
<dbReference type="InterPro" id="IPR036390">
    <property type="entry name" value="WH_DNA-bd_sf"/>
</dbReference>
<dbReference type="SUPFAM" id="SSF53850">
    <property type="entry name" value="Periplasmic binding protein-like II"/>
    <property type="match status" value="1"/>
</dbReference>
<dbReference type="Gene3D" id="3.40.190.290">
    <property type="match status" value="1"/>
</dbReference>
<evidence type="ECO:0000313" key="6">
    <source>
        <dbReference type="EMBL" id="OCS91904.1"/>
    </source>
</evidence>
<dbReference type="PANTHER" id="PTHR30419">
    <property type="entry name" value="HTH-TYPE TRANSCRIPTIONAL REGULATOR YBHD"/>
    <property type="match status" value="1"/>
</dbReference>
<evidence type="ECO:0000259" key="5">
    <source>
        <dbReference type="PROSITE" id="PS50931"/>
    </source>
</evidence>
<feature type="domain" description="HTH lysR-type" evidence="5">
    <location>
        <begin position="1"/>
        <end position="58"/>
    </location>
</feature>
<dbReference type="FunFam" id="1.10.10.10:FF:000001">
    <property type="entry name" value="LysR family transcriptional regulator"/>
    <property type="match status" value="1"/>
</dbReference>
<name>A0A1C0YXM9_9BACL</name>
<dbReference type="Proteomes" id="UP000093482">
    <property type="component" value="Unassembled WGS sequence"/>
</dbReference>
<comment type="similarity">
    <text evidence="1">Belongs to the LysR transcriptional regulatory family.</text>
</comment>
<dbReference type="InterPro" id="IPR000847">
    <property type="entry name" value="LysR_HTH_N"/>
</dbReference>
<dbReference type="PROSITE" id="PS50931">
    <property type="entry name" value="HTH_LYSR"/>
    <property type="match status" value="1"/>
</dbReference>
<dbReference type="GO" id="GO:0005829">
    <property type="term" value="C:cytosol"/>
    <property type="evidence" value="ECO:0007669"/>
    <property type="project" value="TreeGrafter"/>
</dbReference>
<dbReference type="Pfam" id="PF00126">
    <property type="entry name" value="HTH_1"/>
    <property type="match status" value="1"/>
</dbReference>
<evidence type="ECO:0000256" key="2">
    <source>
        <dbReference type="ARBA" id="ARBA00023015"/>
    </source>
</evidence>
<keyword evidence="3" id="KW-0238">DNA-binding</keyword>
<evidence type="ECO:0000256" key="3">
    <source>
        <dbReference type="ARBA" id="ARBA00023125"/>
    </source>
</evidence>